<comment type="caution">
    <text evidence="11">The sequence shown here is derived from an EMBL/GenBank/DDBJ whole genome shotgun (WGS) entry which is preliminary data.</text>
</comment>
<keyword evidence="7 9" id="KW-0503">Monooxygenase</keyword>
<keyword evidence="10" id="KW-0732">Signal</keyword>
<dbReference type="PROSITE" id="PS00086">
    <property type="entry name" value="CYTOCHROME_P450"/>
    <property type="match status" value="1"/>
</dbReference>
<comment type="similarity">
    <text evidence="2 9">Belongs to the cytochrome P450 family.</text>
</comment>
<evidence type="ECO:0000256" key="3">
    <source>
        <dbReference type="ARBA" id="ARBA00022617"/>
    </source>
</evidence>
<organism evidence="11 12">
    <name type="scientific">Cardiocondyla obscurior</name>
    <dbReference type="NCBI Taxonomy" id="286306"/>
    <lineage>
        <taxon>Eukaryota</taxon>
        <taxon>Metazoa</taxon>
        <taxon>Ecdysozoa</taxon>
        <taxon>Arthropoda</taxon>
        <taxon>Hexapoda</taxon>
        <taxon>Insecta</taxon>
        <taxon>Pterygota</taxon>
        <taxon>Neoptera</taxon>
        <taxon>Endopterygota</taxon>
        <taxon>Hymenoptera</taxon>
        <taxon>Apocrita</taxon>
        <taxon>Aculeata</taxon>
        <taxon>Formicoidea</taxon>
        <taxon>Formicidae</taxon>
        <taxon>Myrmicinae</taxon>
        <taxon>Cardiocondyla</taxon>
    </lineage>
</organism>
<dbReference type="GO" id="GO:0005506">
    <property type="term" value="F:iron ion binding"/>
    <property type="evidence" value="ECO:0007669"/>
    <property type="project" value="InterPro"/>
</dbReference>
<dbReference type="Pfam" id="PF00067">
    <property type="entry name" value="p450"/>
    <property type="match status" value="1"/>
</dbReference>
<gene>
    <name evidence="11" type="ORF">PUN28_019820</name>
</gene>
<keyword evidence="5 9" id="KW-0560">Oxidoreductase</keyword>
<evidence type="ECO:0008006" key="13">
    <source>
        <dbReference type="Google" id="ProtNLM"/>
    </source>
</evidence>
<dbReference type="PRINTS" id="PR00463">
    <property type="entry name" value="EP450I"/>
</dbReference>
<dbReference type="InterPro" id="IPR036396">
    <property type="entry name" value="Cyt_P450_sf"/>
</dbReference>
<name>A0AAW2E8F8_9HYME</name>
<dbReference type="InterPro" id="IPR002401">
    <property type="entry name" value="Cyt_P450_E_grp-I"/>
</dbReference>
<proteinExistence type="inferred from homology"/>
<dbReference type="InterPro" id="IPR017972">
    <property type="entry name" value="Cyt_P450_CS"/>
</dbReference>
<dbReference type="InterPro" id="IPR001128">
    <property type="entry name" value="Cyt_P450"/>
</dbReference>
<evidence type="ECO:0000256" key="6">
    <source>
        <dbReference type="ARBA" id="ARBA00023004"/>
    </source>
</evidence>
<dbReference type="GO" id="GO:0020037">
    <property type="term" value="F:heme binding"/>
    <property type="evidence" value="ECO:0007669"/>
    <property type="project" value="InterPro"/>
</dbReference>
<dbReference type="GO" id="GO:0006805">
    <property type="term" value="P:xenobiotic metabolic process"/>
    <property type="evidence" value="ECO:0007669"/>
    <property type="project" value="TreeGrafter"/>
</dbReference>
<dbReference type="FunFam" id="1.10.630.10:FF:000036">
    <property type="entry name" value="CYtochrome P450 family"/>
    <property type="match status" value="1"/>
</dbReference>
<accession>A0AAW2E8F8</accession>
<dbReference type="GO" id="GO:0006082">
    <property type="term" value="P:organic acid metabolic process"/>
    <property type="evidence" value="ECO:0007669"/>
    <property type="project" value="TreeGrafter"/>
</dbReference>
<feature type="chain" id="PRO_5043497967" description="Cytochrome P450" evidence="10">
    <location>
        <begin position="19"/>
        <end position="509"/>
    </location>
</feature>
<evidence type="ECO:0000256" key="5">
    <source>
        <dbReference type="ARBA" id="ARBA00023002"/>
    </source>
</evidence>
<reference evidence="11 12" key="1">
    <citation type="submission" date="2023-03" db="EMBL/GenBank/DDBJ databases">
        <title>High recombination rates correlate with genetic variation in Cardiocondyla obscurior ants.</title>
        <authorList>
            <person name="Errbii M."/>
        </authorList>
    </citation>
    <scope>NUCLEOTIDE SEQUENCE [LARGE SCALE GENOMIC DNA]</scope>
    <source>
        <strain evidence="11">Alpha-2009</strain>
        <tissue evidence="11">Whole body</tissue>
    </source>
</reference>
<evidence type="ECO:0000256" key="8">
    <source>
        <dbReference type="PIRSR" id="PIRSR602401-1"/>
    </source>
</evidence>
<dbReference type="InterPro" id="IPR050182">
    <property type="entry name" value="Cytochrome_P450_fam2"/>
</dbReference>
<evidence type="ECO:0000256" key="10">
    <source>
        <dbReference type="SAM" id="SignalP"/>
    </source>
</evidence>
<dbReference type="EMBL" id="JADYXP020000027">
    <property type="protein sequence ID" value="KAL0099678.1"/>
    <property type="molecule type" value="Genomic_DNA"/>
</dbReference>
<evidence type="ECO:0000256" key="1">
    <source>
        <dbReference type="ARBA" id="ARBA00001971"/>
    </source>
</evidence>
<keyword evidence="4 8" id="KW-0479">Metal-binding</keyword>
<dbReference type="Proteomes" id="UP001430953">
    <property type="component" value="Unassembled WGS sequence"/>
</dbReference>
<dbReference type="GO" id="GO:0016712">
    <property type="term" value="F:oxidoreductase activity, acting on paired donors, with incorporation or reduction of molecular oxygen, reduced flavin or flavoprotein as one donor, and incorporation of one atom of oxygen"/>
    <property type="evidence" value="ECO:0007669"/>
    <property type="project" value="TreeGrafter"/>
</dbReference>
<dbReference type="PANTHER" id="PTHR24300">
    <property type="entry name" value="CYTOCHROME P450 508A4-RELATED"/>
    <property type="match status" value="1"/>
</dbReference>
<dbReference type="PRINTS" id="PR00385">
    <property type="entry name" value="P450"/>
</dbReference>
<dbReference type="GO" id="GO:0008395">
    <property type="term" value="F:steroid hydroxylase activity"/>
    <property type="evidence" value="ECO:0007669"/>
    <property type="project" value="TreeGrafter"/>
</dbReference>
<keyword evidence="12" id="KW-1185">Reference proteome</keyword>
<evidence type="ECO:0000313" key="11">
    <source>
        <dbReference type="EMBL" id="KAL0099678.1"/>
    </source>
</evidence>
<evidence type="ECO:0000256" key="7">
    <source>
        <dbReference type="ARBA" id="ARBA00023033"/>
    </source>
</evidence>
<dbReference type="PANTHER" id="PTHR24300:SF376">
    <property type="entry name" value="CYTOCHROME P450 15A1"/>
    <property type="match status" value="1"/>
</dbReference>
<keyword evidence="6 8" id="KW-0408">Iron</keyword>
<dbReference type="GO" id="GO:0005737">
    <property type="term" value="C:cytoplasm"/>
    <property type="evidence" value="ECO:0007669"/>
    <property type="project" value="TreeGrafter"/>
</dbReference>
<dbReference type="Gene3D" id="1.10.630.10">
    <property type="entry name" value="Cytochrome P450"/>
    <property type="match status" value="1"/>
</dbReference>
<comment type="cofactor">
    <cofactor evidence="1 8">
        <name>heme</name>
        <dbReference type="ChEBI" id="CHEBI:30413"/>
    </cofactor>
</comment>
<feature type="binding site" description="axial binding residue" evidence="8">
    <location>
        <position position="441"/>
    </location>
    <ligand>
        <name>heme</name>
        <dbReference type="ChEBI" id="CHEBI:30413"/>
    </ligand>
    <ligandPart>
        <name>Fe</name>
        <dbReference type="ChEBI" id="CHEBI:18248"/>
    </ligandPart>
</feature>
<dbReference type="AlphaFoldDB" id="A0AAW2E8F8"/>
<feature type="signal peptide" evidence="10">
    <location>
        <begin position="1"/>
        <end position="18"/>
    </location>
</feature>
<keyword evidence="3 8" id="KW-0349">Heme</keyword>
<dbReference type="SUPFAM" id="SSF48264">
    <property type="entry name" value="Cytochrome P450"/>
    <property type="match status" value="1"/>
</dbReference>
<evidence type="ECO:0000256" key="9">
    <source>
        <dbReference type="RuleBase" id="RU000461"/>
    </source>
</evidence>
<evidence type="ECO:0000256" key="2">
    <source>
        <dbReference type="ARBA" id="ARBA00010617"/>
    </source>
</evidence>
<evidence type="ECO:0000313" key="12">
    <source>
        <dbReference type="Proteomes" id="UP001430953"/>
    </source>
</evidence>
<sequence>MLCLIICLVLILFSFYYCIHDCFKPKNYPPGPMWVPLLGCFIKFARLRSKHGFIYLALQELAQTYGPVLGLKLGNQKVVVISSYDLVKKTLLQDEFNNRPDGFFFRVRSFGRRRGVLFTEGAVWSQCRRFTMRHMRTFGIGQSILKEQLTLEAENLIDHLQQMSERGAVKMHTAFDVPVLNSLWFMIAGHRFSYEDQKLQKILVVVHDAFRLMDTLGGVISQMPFLRYVIPELSGYNELMRILENLWSFVDEEIKIHEAELFNYQPRDLIDAFLLEISKNYENEDTTFNRENLLILCLDLFLAGSKTTTDTLATTFLFLSLNPKWLKTLQAELDSVVGRSRAPTEDDLPSLPITEAFLAEVQRYLILAPLGVPHRAAKDVFLNGYLIPKDTTVLFDFHSVHNDKAYWDQPDEFRPQRFLDEQGQFCRSNYSIPFGLGKRRCLGEQLARSSLFLFFTYVVHYFDIEISTEHGKPDLKGYDGFTLSPKPYYLKLARRLERGDDRHVTRAST</sequence>
<protein>
    <recommendedName>
        <fullName evidence="13">Cytochrome P450</fullName>
    </recommendedName>
</protein>
<evidence type="ECO:0000256" key="4">
    <source>
        <dbReference type="ARBA" id="ARBA00022723"/>
    </source>
</evidence>